<dbReference type="EMBL" id="JAJVDC020000014">
    <property type="protein sequence ID" value="KAL1634676.1"/>
    <property type="molecule type" value="Genomic_DNA"/>
</dbReference>
<evidence type="ECO:0000256" key="3">
    <source>
        <dbReference type="ARBA" id="ARBA00022833"/>
    </source>
</evidence>
<evidence type="ECO:0000256" key="4">
    <source>
        <dbReference type="PROSITE-ProRule" id="PRU00134"/>
    </source>
</evidence>
<name>A0ABR3T5S4_9PEZI</name>
<dbReference type="Pfam" id="PF01753">
    <property type="entry name" value="zf-MYND"/>
    <property type="match status" value="1"/>
</dbReference>
<evidence type="ECO:0000313" key="6">
    <source>
        <dbReference type="EMBL" id="KAL1634676.1"/>
    </source>
</evidence>
<keyword evidence="3" id="KW-0862">Zinc</keyword>
<sequence>MADSNGTTTPSCATCGKTNGNIKRCAKCQTTHYCSRDCQKADWKTHKKSCAINAASASAASSTATNRTSTGTPPKNLSVQIDKPFARLDAGTWLHDRPEKDVYKLLIDIFRLRLNDDYNLEAINTDGSVFAGERNSLPAFRKFLQKLESRQGLLPPWWNEQKKAECIAVGMVGLPDWSSLEAVPEKSDIVEHYGDSQMPMQMRMLGERIYGRGPGGQDGTMMLNVMKRAEAGGMVTSTLDVSRFTDAINEETAVMKTDISSRNSS</sequence>
<dbReference type="Gene3D" id="6.10.140.2220">
    <property type="match status" value="1"/>
</dbReference>
<dbReference type="InterPro" id="IPR002893">
    <property type="entry name" value="Znf_MYND"/>
</dbReference>
<comment type="caution">
    <text evidence="6">The sequence shown here is derived from an EMBL/GenBank/DDBJ whole genome shotgun (WGS) entry which is preliminary data.</text>
</comment>
<dbReference type="PANTHER" id="PTHR10237:SF14">
    <property type="entry name" value="MYND-TYPE DOMAIN-CONTAINING PROTEIN"/>
    <property type="match status" value="1"/>
</dbReference>
<keyword evidence="2 4" id="KW-0863">Zinc-finger</keyword>
<feature type="domain" description="MYND-type" evidence="5">
    <location>
        <begin position="12"/>
        <end position="50"/>
    </location>
</feature>
<evidence type="ECO:0000313" key="7">
    <source>
        <dbReference type="Proteomes" id="UP001521116"/>
    </source>
</evidence>
<dbReference type="InterPro" id="IPR024119">
    <property type="entry name" value="TF_DEAF-1"/>
</dbReference>
<keyword evidence="1" id="KW-0479">Metal-binding</keyword>
<evidence type="ECO:0000256" key="2">
    <source>
        <dbReference type="ARBA" id="ARBA00022771"/>
    </source>
</evidence>
<dbReference type="SUPFAM" id="SSF144232">
    <property type="entry name" value="HIT/MYND zinc finger-like"/>
    <property type="match status" value="1"/>
</dbReference>
<accession>A0ABR3T5S4</accession>
<evidence type="ECO:0000259" key="5">
    <source>
        <dbReference type="PROSITE" id="PS50865"/>
    </source>
</evidence>
<keyword evidence="7" id="KW-1185">Reference proteome</keyword>
<dbReference type="PANTHER" id="PTHR10237">
    <property type="entry name" value="DEFORMED EPIDERMAL AUTOREGULATORY FACTOR 1 HOMOLOG SUPPRESSIN"/>
    <property type="match status" value="1"/>
</dbReference>
<protein>
    <recommendedName>
        <fullName evidence="5">MYND-type domain-containing protein</fullName>
    </recommendedName>
</protein>
<evidence type="ECO:0000256" key="1">
    <source>
        <dbReference type="ARBA" id="ARBA00022723"/>
    </source>
</evidence>
<organism evidence="6 7">
    <name type="scientific">Neofusicoccum ribis</name>
    <dbReference type="NCBI Taxonomy" id="45134"/>
    <lineage>
        <taxon>Eukaryota</taxon>
        <taxon>Fungi</taxon>
        <taxon>Dikarya</taxon>
        <taxon>Ascomycota</taxon>
        <taxon>Pezizomycotina</taxon>
        <taxon>Dothideomycetes</taxon>
        <taxon>Dothideomycetes incertae sedis</taxon>
        <taxon>Botryosphaeriales</taxon>
        <taxon>Botryosphaeriaceae</taxon>
        <taxon>Neofusicoccum</taxon>
    </lineage>
</organism>
<proteinExistence type="predicted"/>
<dbReference type="PROSITE" id="PS50865">
    <property type="entry name" value="ZF_MYND_2"/>
    <property type="match status" value="1"/>
</dbReference>
<reference evidence="6 7" key="1">
    <citation type="submission" date="2024-02" db="EMBL/GenBank/DDBJ databases">
        <title>De novo assembly and annotation of 12 fungi associated with fruit tree decline syndrome in Ontario, Canada.</title>
        <authorList>
            <person name="Sulman M."/>
            <person name="Ellouze W."/>
            <person name="Ilyukhin E."/>
        </authorList>
    </citation>
    <scope>NUCLEOTIDE SEQUENCE [LARGE SCALE GENOMIC DNA]</scope>
    <source>
        <strain evidence="6 7">M1-105</strain>
    </source>
</reference>
<dbReference type="PROSITE" id="PS01360">
    <property type="entry name" value="ZF_MYND_1"/>
    <property type="match status" value="1"/>
</dbReference>
<gene>
    <name evidence="6" type="ORF">SLS56_002078</name>
</gene>
<dbReference type="Proteomes" id="UP001521116">
    <property type="component" value="Unassembled WGS sequence"/>
</dbReference>